<evidence type="ECO:0000259" key="2">
    <source>
        <dbReference type="Pfam" id="PF00582"/>
    </source>
</evidence>
<keyword evidence="4" id="KW-1185">Reference proteome</keyword>
<dbReference type="AlphaFoldDB" id="A0A5B8IT57"/>
<dbReference type="PANTHER" id="PTHR46268">
    <property type="entry name" value="STRESS RESPONSE PROTEIN NHAX"/>
    <property type="match status" value="1"/>
</dbReference>
<evidence type="ECO:0000313" key="4">
    <source>
        <dbReference type="Proteomes" id="UP000318483"/>
    </source>
</evidence>
<dbReference type="Proteomes" id="UP000318483">
    <property type="component" value="Chromosome"/>
</dbReference>
<evidence type="ECO:0000256" key="1">
    <source>
        <dbReference type="ARBA" id="ARBA00008791"/>
    </source>
</evidence>
<dbReference type="Gene3D" id="3.40.50.12370">
    <property type="match status" value="1"/>
</dbReference>
<proteinExistence type="inferred from homology"/>
<accession>A0A5B8IT57</accession>
<feature type="domain" description="UspA" evidence="2">
    <location>
        <begin position="228"/>
        <end position="278"/>
    </location>
</feature>
<dbReference type="Pfam" id="PF00582">
    <property type="entry name" value="Usp"/>
    <property type="match status" value="1"/>
</dbReference>
<dbReference type="PANTHER" id="PTHR46268:SF15">
    <property type="entry name" value="UNIVERSAL STRESS PROTEIN HP_0031"/>
    <property type="match status" value="1"/>
</dbReference>
<dbReference type="KEGG" id="lit:FPZ52_02695"/>
<dbReference type="InterPro" id="IPR006016">
    <property type="entry name" value="UspA"/>
</dbReference>
<name>A0A5B8IT57_9RHOB</name>
<dbReference type="OrthoDB" id="9804721at2"/>
<sequence length="279" mass="29672">MAYKTLLTILNSPETGERRIAAASKLAASLDAHLEVLCLGIDIVQIGYYFAGADAIVQQNSIEQARGRAKEVEAQAKKLLAGSTIRWSTHGIVAQYGALNDLVAQYARYADLVVLPKPYGDTATPEHEPILEAALFSGNAPVLVLPDDGIPEDFGKRAVIGWNEGAEALNAVRAALPALKATERTSIAIIDPPKHAPEQTGPGHALSTMLDRHGVKAEIALLPKTTPRVADVLMQHVNDTNATLLVAGAYGHSRFRQAILGGATRDLLTSTTVPVLMAH</sequence>
<dbReference type="EMBL" id="CP042261">
    <property type="protein sequence ID" value="QDY68633.1"/>
    <property type="molecule type" value="Genomic_DNA"/>
</dbReference>
<evidence type="ECO:0000313" key="3">
    <source>
        <dbReference type="EMBL" id="QDY68633.1"/>
    </source>
</evidence>
<gene>
    <name evidence="3" type="ORF">FPZ52_02695</name>
</gene>
<dbReference type="SUPFAM" id="SSF52402">
    <property type="entry name" value="Adenine nucleotide alpha hydrolases-like"/>
    <property type="match status" value="2"/>
</dbReference>
<organism evidence="3 4">
    <name type="scientific">Qingshengfaniella alkalisoli</name>
    <dbReference type="NCBI Taxonomy" id="2599296"/>
    <lineage>
        <taxon>Bacteria</taxon>
        <taxon>Pseudomonadati</taxon>
        <taxon>Pseudomonadota</taxon>
        <taxon>Alphaproteobacteria</taxon>
        <taxon>Rhodobacterales</taxon>
        <taxon>Paracoccaceae</taxon>
        <taxon>Qingshengfaniella</taxon>
    </lineage>
</organism>
<dbReference type="CDD" id="cd00293">
    <property type="entry name" value="USP-like"/>
    <property type="match status" value="1"/>
</dbReference>
<comment type="similarity">
    <text evidence="1">Belongs to the universal stress protein A family.</text>
</comment>
<dbReference type="RefSeq" id="WP_146363450.1">
    <property type="nucleotide sequence ID" value="NZ_CP042261.1"/>
</dbReference>
<reference evidence="3 4" key="1">
    <citation type="submission" date="2019-07" db="EMBL/GenBank/DDBJ databases">
        <title>Litoreibacter alkalisoli sp. nov., isolated from saline-alkaline soil.</title>
        <authorList>
            <person name="Wang S."/>
            <person name="Xu L."/>
            <person name="Xing Y.-T."/>
            <person name="Sun J.-Q."/>
        </authorList>
    </citation>
    <scope>NUCLEOTIDE SEQUENCE [LARGE SCALE GENOMIC DNA]</scope>
    <source>
        <strain evidence="3 4">LN3S51</strain>
    </source>
</reference>
<protein>
    <submittedName>
        <fullName evidence="3">Universal stress protein</fullName>
    </submittedName>
</protein>